<accession>A0A4R3UMP3</accession>
<evidence type="ECO:0000313" key="2">
    <source>
        <dbReference type="EMBL" id="TCU92142.1"/>
    </source>
</evidence>
<dbReference type="RefSeq" id="WP_132573998.1">
    <property type="nucleotide sequence ID" value="NZ_CBCSGL010000020.1"/>
</dbReference>
<feature type="region of interest" description="Disordered" evidence="1">
    <location>
        <begin position="174"/>
        <end position="194"/>
    </location>
</feature>
<keyword evidence="3" id="KW-1185">Reference proteome</keyword>
<protein>
    <submittedName>
        <fullName evidence="2">Uncharacterized protein</fullName>
    </submittedName>
</protein>
<name>A0A4R3UMP3_ROSSA</name>
<dbReference type="OrthoDB" id="8444443at2"/>
<dbReference type="EMBL" id="SMBU01000023">
    <property type="protein sequence ID" value="TCU92142.1"/>
    <property type="molecule type" value="Genomic_DNA"/>
</dbReference>
<reference evidence="2 3" key="1">
    <citation type="submission" date="2019-03" db="EMBL/GenBank/DDBJ databases">
        <title>Genomic Encyclopedia of Type Strains, Phase IV (KMG-IV): sequencing the most valuable type-strain genomes for metagenomic binning, comparative biology and taxonomic classification.</title>
        <authorList>
            <person name="Goeker M."/>
        </authorList>
    </citation>
    <scope>NUCLEOTIDE SEQUENCE [LARGE SCALE GENOMIC DNA]</scope>
    <source>
        <strain evidence="2 3">DSM 654</strain>
    </source>
</reference>
<sequence>MNRSQRGAQAREHRPDEGAVAAADLQAVLGGLLRASAATPQEQVLALRRLRSGTKTLDLAQAIAASASAPEPPHADALLASSAGLIVQAEALWGGVPRILARLPLSNRPSPNPRRRLGPGTVWIAAGVLVPGRPADEFVGLHISGGTAQFAGLQGASGDTLTLSGAWKIALHLRPRGPANPPPGASPGADASDAAVTLPPSFDLTLDSQGNLALGAGDARASAYGRDLQFSMLQGPAFLDELTASVVLPGRLDAAAFSMELAQSQLFRAAGSAPVTRSGWALKTTRGNAASLGELSSAGALWIEWGPLRGLAWPTLAQGTALPRAVLQLAPGAIEFAARAPTGLLRQSALLWEETAAPTPRASSVDLTSDSASVLAYGAVPGSELVTLSGTAHGHLDRPLQSDGGRLRLDLPQSTAFVFQDTAGIDFLLLASDPDAASAPHLSLVLHNALLKVRPARFMVALGPLVDGRIEAGALALAFANRAILPTLPDPYAASFDFDRTQDRDQGLVLALVQWTAPAAATLGFSSFGVPGAGAAVPGTISEQSAASFQPPRVLLDVSSAVDQFGVALPFNGGNADLKGLNLVAPADQVAVVTLPPISWEPMLTKTPTPGGGDVVLPPPPNDGGIAGLQAEDPSLSSIEPVALLALYNDAIDARRHFLATLPLPFGLVAQLNSRLYREGDRSDFIDLGGSVYLHQPQFAPDYSGGLQWGIAGPPSSDVPVVTDPTLPGYLEFSSKDQYAQAVLSTNVYTRLSGDFGRRSTRGIPLRRYELSGYGASLFSDWRDTASVGPAIIEARFDVLVGRTAHEVVQMQSVLYPWFVRVVRTITMDRRTGGWVLREDSGWVAATPGFFDYPPGVAEAFPPERRHPGAVQGVEAVRNISLAGAQFPEPASASQLIWQPVRFDADVVFADWPAPRLGVAGGSMQRRVASGGITGWIQIGGPTYTDTLPDGTPIERVRPASAQDLRDLHYLVGAASAPLDCVLEFGGTPAQPGLVLRASRADVDVAGEAGSLQLVGAVRGSPRLPRDGTWTLARLGGGDAAPKALDAGFPVPVLRPNPGSALAGSDRWHLAEPSDIAQLADNALPSMRYSFVQALGAQKVNFDRPRVSQDVAPISLPQPPKLADMGAILHAVGVFPGLADAFDFQSLKALHVDGDALKFQESFAIGDGSKTAVLLDLGGSDALQLRIEYHDEGVGGDSPSAPKATVATVTVDPAASPRWAITLQRVCFAVQFRGQALISIFATLTADELHAPTVRDLRVRYEGLLNSLQAIFSNIEQVARFLPGGSAAGLKVGFSQGHLTVRNQFALPSLPLGAGQITDIACDMGFDVSVTPLGLSFSAGLGSEQNPFHWIVSPLSGTGVVRVGVGSGGLDVLVQAGLGVGLAIDLGIASGSASVALAIELVTAPTPFEIKIILSGRASVDVLQGLASATITLAAGVGVIPPDELLHPPFLPPQLLPPPNPVPPITVGLVASVSAGIHLSVCWVVDVDWDGYWQFRQDIKTPAIPLPI</sequence>
<gene>
    <name evidence="2" type="ORF">EV671_10237</name>
</gene>
<evidence type="ECO:0000256" key="1">
    <source>
        <dbReference type="SAM" id="MobiDB-lite"/>
    </source>
</evidence>
<comment type="caution">
    <text evidence="2">The sequence shown here is derived from an EMBL/GenBank/DDBJ whole genome shotgun (WGS) entry which is preliminary data.</text>
</comment>
<proteinExistence type="predicted"/>
<organism evidence="2 3">
    <name type="scientific">Roseateles saccharophilus</name>
    <name type="common">Pseudomonas saccharophila</name>
    <dbReference type="NCBI Taxonomy" id="304"/>
    <lineage>
        <taxon>Bacteria</taxon>
        <taxon>Pseudomonadati</taxon>
        <taxon>Pseudomonadota</taxon>
        <taxon>Betaproteobacteria</taxon>
        <taxon>Burkholderiales</taxon>
        <taxon>Sphaerotilaceae</taxon>
        <taxon>Roseateles</taxon>
    </lineage>
</organism>
<dbReference type="Proteomes" id="UP000295110">
    <property type="component" value="Unassembled WGS sequence"/>
</dbReference>
<evidence type="ECO:0000313" key="3">
    <source>
        <dbReference type="Proteomes" id="UP000295110"/>
    </source>
</evidence>